<evidence type="ECO:0000313" key="3">
    <source>
        <dbReference type="Proteomes" id="UP000660729"/>
    </source>
</evidence>
<evidence type="ECO:0000256" key="1">
    <source>
        <dbReference type="SAM" id="MobiDB-lite"/>
    </source>
</evidence>
<feature type="compositionally biased region" description="Pro residues" evidence="1">
    <location>
        <begin position="218"/>
        <end position="234"/>
    </location>
</feature>
<dbReference type="EMBL" id="JABCIY010000150">
    <property type="protein sequence ID" value="KAF7192084.1"/>
    <property type="molecule type" value="Genomic_DNA"/>
</dbReference>
<feature type="compositionally biased region" description="Low complexity" evidence="1">
    <location>
        <begin position="193"/>
        <end position="209"/>
    </location>
</feature>
<gene>
    <name evidence="2" type="ORF">HII31_06470</name>
</gene>
<feature type="compositionally biased region" description="Basic and acidic residues" evidence="1">
    <location>
        <begin position="72"/>
        <end position="96"/>
    </location>
</feature>
<feature type="compositionally biased region" description="Basic and acidic residues" evidence="1">
    <location>
        <begin position="666"/>
        <end position="677"/>
    </location>
</feature>
<dbReference type="OrthoDB" id="3649136at2759"/>
<accession>A0A8H6RIF9</accession>
<dbReference type="AlphaFoldDB" id="A0A8H6RIF9"/>
<evidence type="ECO:0000313" key="2">
    <source>
        <dbReference type="EMBL" id="KAF7192084.1"/>
    </source>
</evidence>
<reference evidence="2" key="1">
    <citation type="submission" date="2020-04" db="EMBL/GenBank/DDBJ databases">
        <title>Draft genome resource of the tomato pathogen Pseudocercospora fuligena.</title>
        <authorList>
            <person name="Zaccaron A."/>
        </authorList>
    </citation>
    <scope>NUCLEOTIDE SEQUENCE</scope>
    <source>
        <strain evidence="2">PF001</strain>
    </source>
</reference>
<dbReference type="InterPro" id="IPR022190">
    <property type="entry name" value="DUF3716"/>
</dbReference>
<sequence length="936" mass="104367">MPLFPWTDASKEAKRLEQRSIDFDQLQDQTEWNRDRVTRVRRSVCPSPEKPPEVVHVSKPACSMSGFVAINRPEHKPHDKTAAAPPKQEEVAERVQRMSGPGLEHKSEPALATSSTNEQSNASSSVDNSQSKSQVCKEAEQKKQAPNLEKSQEQPAITLAQCQGSGGQNGDSESDEDSLPRLRTRRPREHCSRSSADAASDSEQACAPSRRLRRPQRLPSPRPTTSPSPAPTCTPPVQLEDWNWAVVGIAGVRKLHDVTQYLTIWGKTTHRLPTLQANADGVYSIEVDGRICEIEAFDKPHVPGDTTELEVRWKSEWLYTWELSDARKEVVKFNMRRGSGPVTDPDHLPTYHSPEREADTTKRCTIDFSPKLHFTPQPDQDYTASLMWRCVDRCEQRANHDKLSDNFVRACLDELPRQRLVLRTRWLIDQSSDDHIDVLEYREETLLRAFLNYVVGQARRSKCSYCEAHCGPFRRCVTRDTNYEGACTNCALAGRSRQCEYYSKGFWAIEDKMRAGTDAQNADLTGEVIEDANVDMEEDLYSSSPLPASVPQTQHVNGSAILTPPTSSPPQNLLAGAAKAVANGQAIVDVSDLVEEVTTHLESLEGEQVHAGKDHSNTDSATLANLFGDSASASPGNCATLHNTSGPAEGFLSQPKSDAFRRLFEKVQRTADPDKEKKAIRRKRSSSPIDPTRRIQPSRQHKVAKTVEQAETQCKPARLVADNNPPHGSSDGRDNGMTAMTSRSPPDGDELQQPSALNNSPQYIPIRSAEWVRPPSKCAADSSAPQQAGLTAEQNRVTEPQAQLTQQPDYQPHADCSPRGPCIDPILNPLPPKTDPESPVVIYRDRDQLFKKSELTAPEVRYLLSITPCKMINAFSQAWHEFEEGLKELNCGPEYTKEWYLSYSWTPELNEIMRERCPLDPSRLGKPVVIDLTLGD</sequence>
<feature type="compositionally biased region" description="Polar residues" evidence="1">
    <location>
        <begin position="783"/>
        <end position="809"/>
    </location>
</feature>
<protein>
    <submittedName>
        <fullName evidence="2">Uncharacterized protein</fullName>
    </submittedName>
</protein>
<comment type="caution">
    <text evidence="2">The sequence shown here is derived from an EMBL/GenBank/DDBJ whole genome shotgun (WGS) entry which is preliminary data.</text>
</comment>
<proteinExistence type="predicted"/>
<dbReference type="Pfam" id="PF12511">
    <property type="entry name" value="DUF3716"/>
    <property type="match status" value="1"/>
</dbReference>
<feature type="compositionally biased region" description="Low complexity" evidence="1">
    <location>
        <begin position="112"/>
        <end position="134"/>
    </location>
</feature>
<dbReference type="Proteomes" id="UP000660729">
    <property type="component" value="Unassembled WGS sequence"/>
</dbReference>
<feature type="region of interest" description="Disordered" evidence="1">
    <location>
        <begin position="33"/>
        <end position="236"/>
    </location>
</feature>
<organism evidence="2 3">
    <name type="scientific">Pseudocercospora fuligena</name>
    <dbReference type="NCBI Taxonomy" id="685502"/>
    <lineage>
        <taxon>Eukaryota</taxon>
        <taxon>Fungi</taxon>
        <taxon>Dikarya</taxon>
        <taxon>Ascomycota</taxon>
        <taxon>Pezizomycotina</taxon>
        <taxon>Dothideomycetes</taxon>
        <taxon>Dothideomycetidae</taxon>
        <taxon>Mycosphaerellales</taxon>
        <taxon>Mycosphaerellaceae</taxon>
        <taxon>Pseudocercospora</taxon>
    </lineage>
</organism>
<feature type="region of interest" description="Disordered" evidence="1">
    <location>
        <begin position="774"/>
        <end position="824"/>
    </location>
</feature>
<keyword evidence="3" id="KW-1185">Reference proteome</keyword>
<name>A0A8H6RIF9_9PEZI</name>
<feature type="compositionally biased region" description="Polar residues" evidence="1">
    <location>
        <begin position="752"/>
        <end position="761"/>
    </location>
</feature>
<feature type="region of interest" description="Disordered" evidence="1">
    <location>
        <begin position="666"/>
        <end position="761"/>
    </location>
</feature>